<proteinExistence type="predicted"/>
<feature type="region of interest" description="Disordered" evidence="1">
    <location>
        <begin position="186"/>
        <end position="207"/>
    </location>
</feature>
<comment type="caution">
    <text evidence="2">The sequence shown here is derived from an EMBL/GenBank/DDBJ whole genome shotgun (WGS) entry which is preliminary data.</text>
</comment>
<sequence length="241" mass="27566">MTCGGRPVRPDEILKAKRSAGLSPADLSVADGVGTEEDEDLEEDGGFDEDEDDDEDEEEDSAAERMLRIASDAVEEVRWRRREAKRNLPDRASVAWFDHLLTEGTPEEKLAAIDLVFSDAWCANQVEKLIRDPDARVSEAYAERTYGIIDVALEMQEAAGVIESYELMEEADEDLLLTWLDMTPPEEEDREDDAYDETPRQREERLERRAEDAVRWRDAVTALNLMRSGVGWLDWWAWTPE</sequence>
<accession>H3KDV2</accession>
<evidence type="ECO:0000313" key="3">
    <source>
        <dbReference type="Proteomes" id="UP000004956"/>
    </source>
</evidence>
<gene>
    <name evidence="2" type="ORF">HMPREF9440_00913</name>
</gene>
<name>H3KDV2_9BURK</name>
<feature type="compositionally biased region" description="Acidic residues" evidence="1">
    <location>
        <begin position="186"/>
        <end position="196"/>
    </location>
</feature>
<keyword evidence="3" id="KW-1185">Reference proteome</keyword>
<dbReference type="PATRIC" id="fig|762967.3.peg.727"/>
<evidence type="ECO:0000313" key="2">
    <source>
        <dbReference type="EMBL" id="EHY31705.1"/>
    </source>
</evidence>
<organism evidence="2 3">
    <name type="scientific">Sutterella parvirubra YIT 11816</name>
    <dbReference type="NCBI Taxonomy" id="762967"/>
    <lineage>
        <taxon>Bacteria</taxon>
        <taxon>Pseudomonadati</taxon>
        <taxon>Pseudomonadota</taxon>
        <taxon>Betaproteobacteria</taxon>
        <taxon>Burkholderiales</taxon>
        <taxon>Sutterellaceae</taxon>
        <taxon>Sutterella</taxon>
    </lineage>
</organism>
<reference evidence="2 3" key="1">
    <citation type="submission" date="2011-11" db="EMBL/GenBank/DDBJ databases">
        <authorList>
            <person name="Weinstock G."/>
            <person name="Sodergren E."/>
            <person name="Clifton S."/>
            <person name="Fulton L."/>
            <person name="Fulton B."/>
            <person name="Courtney L."/>
            <person name="Fronick C."/>
            <person name="Harrison M."/>
            <person name="Strong C."/>
            <person name="Farmer C."/>
            <person name="Delahaunty K."/>
            <person name="Markovic C."/>
            <person name="Hall O."/>
            <person name="Minx P."/>
            <person name="Tomlinson C."/>
            <person name="Mitreva M."/>
            <person name="Hou S."/>
            <person name="Chen J."/>
            <person name="Wollam A."/>
            <person name="Pepin K.H."/>
            <person name="Johnson M."/>
            <person name="Bhonagiri V."/>
            <person name="Zhang X."/>
            <person name="Suruliraj S."/>
            <person name="Warren W."/>
            <person name="Chinwalla A."/>
            <person name="Mardis E.R."/>
            <person name="Wilson R.K."/>
        </authorList>
    </citation>
    <scope>NUCLEOTIDE SEQUENCE [LARGE SCALE GENOMIC DNA]</scope>
    <source>
        <strain evidence="2 3">YIT 11816</strain>
    </source>
</reference>
<protein>
    <submittedName>
        <fullName evidence="2">Uncharacterized protein</fullName>
    </submittedName>
</protein>
<dbReference type="HOGENOM" id="CLU_1151334_0_0_4"/>
<feature type="region of interest" description="Disordered" evidence="1">
    <location>
        <begin position="1"/>
        <end position="66"/>
    </location>
</feature>
<feature type="compositionally biased region" description="Basic and acidic residues" evidence="1">
    <location>
        <begin position="197"/>
        <end position="207"/>
    </location>
</feature>
<feature type="compositionally biased region" description="Acidic residues" evidence="1">
    <location>
        <begin position="34"/>
        <end position="61"/>
    </location>
</feature>
<dbReference type="Proteomes" id="UP000004956">
    <property type="component" value="Unassembled WGS sequence"/>
</dbReference>
<dbReference type="AlphaFoldDB" id="H3KDV2"/>
<dbReference type="EMBL" id="AFBQ01000124">
    <property type="protein sequence ID" value="EHY31705.1"/>
    <property type="molecule type" value="Genomic_DNA"/>
</dbReference>
<evidence type="ECO:0000256" key="1">
    <source>
        <dbReference type="SAM" id="MobiDB-lite"/>
    </source>
</evidence>